<protein>
    <submittedName>
        <fullName evidence="3">DUF2975 domain-containing protein</fullName>
    </submittedName>
</protein>
<accession>A0A2N8PZD0</accession>
<dbReference type="EMBL" id="JARPWH010000051">
    <property type="protein sequence ID" value="MDT2403432.1"/>
    <property type="molecule type" value="Genomic_DNA"/>
</dbReference>
<keyword evidence="1" id="KW-0472">Membrane</keyword>
<evidence type="ECO:0000256" key="1">
    <source>
        <dbReference type="SAM" id="Phobius"/>
    </source>
</evidence>
<keyword evidence="1" id="KW-0812">Transmembrane</keyword>
<evidence type="ECO:0000313" key="2">
    <source>
        <dbReference type="EMBL" id="MDT2403432.1"/>
    </source>
</evidence>
<comment type="caution">
    <text evidence="3">The sequence shown here is derived from an EMBL/GenBank/DDBJ whole genome shotgun (WGS) entry which is preliminary data.</text>
</comment>
<evidence type="ECO:0000313" key="4">
    <source>
        <dbReference type="Proteomes" id="UP000288388"/>
    </source>
</evidence>
<feature type="transmembrane region" description="Helical" evidence="1">
    <location>
        <begin position="112"/>
        <end position="131"/>
    </location>
</feature>
<sequence>MKRKVNLLKLALIIISFLVIFVTVIFTFQFSSERKDVINSLLYCAVFGSVVLGFRVLFLLNRILNFIKGAEAFSAKTLKVVSQIKKLILLVSIVFVGILPFFYRVADRQDAPGVMVIGLAFVSIPFTAFIFTQIVEELFKSATELKSDSELTI</sequence>
<keyword evidence="1" id="KW-1133">Transmembrane helix</keyword>
<dbReference type="InterPro" id="IPR021354">
    <property type="entry name" value="DUF2975"/>
</dbReference>
<feature type="transmembrane region" description="Helical" evidence="1">
    <location>
        <begin position="40"/>
        <end position="60"/>
    </location>
</feature>
<name>A0A2N8PZD0_ENTAV</name>
<proteinExistence type="predicted"/>
<organism evidence="3 4">
    <name type="scientific">Enterococcus avium</name>
    <name type="common">Streptococcus avium</name>
    <dbReference type="NCBI Taxonomy" id="33945"/>
    <lineage>
        <taxon>Bacteria</taxon>
        <taxon>Bacillati</taxon>
        <taxon>Bacillota</taxon>
        <taxon>Bacilli</taxon>
        <taxon>Lactobacillales</taxon>
        <taxon>Enterococcaceae</taxon>
        <taxon>Enterococcus</taxon>
    </lineage>
</organism>
<feature type="transmembrane region" description="Helical" evidence="1">
    <location>
        <begin position="7"/>
        <end position="28"/>
    </location>
</feature>
<reference evidence="2" key="2">
    <citation type="submission" date="2023-03" db="EMBL/GenBank/DDBJ databases">
        <authorList>
            <person name="Shen W."/>
            <person name="Cai J."/>
        </authorList>
    </citation>
    <scope>NUCLEOTIDE SEQUENCE</scope>
    <source>
        <strain evidence="2">P33-2</strain>
    </source>
</reference>
<dbReference type="Proteomes" id="UP000288388">
    <property type="component" value="Unassembled WGS sequence"/>
</dbReference>
<gene>
    <name evidence="3" type="ORF">EK398_00830</name>
    <name evidence="2" type="ORF">P7D43_13750</name>
</gene>
<reference evidence="3 4" key="1">
    <citation type="submission" date="2018-12" db="EMBL/GenBank/DDBJ databases">
        <title>A novel vanA-carrying plasmid in a clinical isolate of Enterococcus avium.</title>
        <authorList>
            <person name="Bernasconi O.J."/>
            <person name="Luzzaro F."/>
            <person name="Endimiani A."/>
        </authorList>
    </citation>
    <scope>NUCLEOTIDE SEQUENCE [LARGE SCALE GENOMIC DNA]</scope>
    <source>
        <strain evidence="3 4">LC0559/18</strain>
    </source>
</reference>
<dbReference type="EMBL" id="RYZS01000001">
    <property type="protein sequence ID" value="RVU93520.1"/>
    <property type="molecule type" value="Genomic_DNA"/>
</dbReference>
<dbReference type="Proteomes" id="UP001260773">
    <property type="component" value="Unassembled WGS sequence"/>
</dbReference>
<evidence type="ECO:0000313" key="3">
    <source>
        <dbReference type="EMBL" id="RVU93520.1"/>
    </source>
</evidence>
<dbReference type="AlphaFoldDB" id="A0A2N8PZD0"/>
<dbReference type="RefSeq" id="WP_048718985.1">
    <property type="nucleotide sequence ID" value="NZ_JADPDV010000106.1"/>
</dbReference>
<dbReference type="Pfam" id="PF11188">
    <property type="entry name" value="DUF2975"/>
    <property type="match status" value="1"/>
</dbReference>
<feature type="transmembrane region" description="Helical" evidence="1">
    <location>
        <begin position="87"/>
        <end position="106"/>
    </location>
</feature>